<reference evidence="1" key="2">
    <citation type="submission" date="2018-08" db="EMBL/GenBank/DDBJ databases">
        <title>Complete Genome Sequence of Spiroplasma phoeniceum.</title>
        <authorList>
            <person name="Davis R.E."/>
            <person name="Shao J.Y."/>
            <person name="Zhao Y."/>
            <person name="Silver A."/>
            <person name="Stump z."/>
            <person name="Gasparich G."/>
        </authorList>
    </citation>
    <scope>NUCLEOTIDE SEQUENCE</scope>
    <source>
        <strain evidence="1">P40</strain>
    </source>
</reference>
<sequence length="52" mass="6221">MFNQHYSIKIKCNECNKNINYGNIVSKNNKVMHYVCYKRLFKNENKKSSSCN</sequence>
<evidence type="ECO:0000313" key="3">
    <source>
        <dbReference type="Proteomes" id="UP000253689"/>
    </source>
</evidence>
<reference evidence="3" key="1">
    <citation type="submission" date="2018-07" db="EMBL/GenBank/DDBJ databases">
        <title>Complete Genome Sequence of Spiroplasma phoeniceum.</title>
        <authorList>
            <person name="Davis R.E."/>
            <person name="Shao J.Y."/>
            <person name="Zhao Y."/>
            <person name="Silver A."/>
            <person name="Stump z."/>
            <person name="Gasparich G."/>
        </authorList>
    </citation>
    <scope>NUCLEOTIDE SEQUENCE [LARGE SCALE GENOMIC DNA]</scope>
    <source>
        <strain evidence="2 3">P40</strain>
    </source>
</reference>
<evidence type="ECO:0000313" key="2">
    <source>
        <dbReference type="EMBL" id="AXF96053.1"/>
    </source>
</evidence>
<gene>
    <name evidence="2" type="ORF">SDAV_001073</name>
    <name evidence="1" type="ORF">SDAV_00175</name>
</gene>
<protein>
    <submittedName>
        <fullName evidence="1">Uncharacterized protein</fullName>
    </submittedName>
</protein>
<keyword evidence="3" id="KW-1185">Reference proteome</keyword>
<accession>A0A345DLT2</accession>
<dbReference type="KEGG" id="sphh:SDAV_00175"/>
<dbReference type="EMBL" id="CP031088">
    <property type="protein sequence ID" value="AXF95170.1"/>
    <property type="molecule type" value="Genomic_DNA"/>
</dbReference>
<dbReference type="EMBL" id="CP031088">
    <property type="protein sequence ID" value="AXF96053.1"/>
    <property type="molecule type" value="Genomic_DNA"/>
</dbReference>
<dbReference type="AlphaFoldDB" id="A0A345DLT2"/>
<proteinExistence type="predicted"/>
<evidence type="ECO:0000313" key="1">
    <source>
        <dbReference type="EMBL" id="AXF95170.1"/>
    </source>
</evidence>
<dbReference type="Proteomes" id="UP000253689">
    <property type="component" value="Chromosome"/>
</dbReference>
<dbReference type="KEGG" id="sphh:SDAV_001073"/>
<organism evidence="1 3">
    <name type="scientific">Spiroplasma phoeniceum P40</name>
    <dbReference type="NCBI Taxonomy" id="1276259"/>
    <lineage>
        <taxon>Bacteria</taxon>
        <taxon>Bacillati</taxon>
        <taxon>Mycoplasmatota</taxon>
        <taxon>Mollicutes</taxon>
        <taxon>Entomoplasmatales</taxon>
        <taxon>Spiroplasmataceae</taxon>
        <taxon>Spiroplasma</taxon>
    </lineage>
</organism>
<name>A0A345DLT2_9MOLU</name>